<dbReference type="PROSITE" id="PS50109">
    <property type="entry name" value="HIS_KIN"/>
    <property type="match status" value="1"/>
</dbReference>
<dbReference type="SMART" id="SM00448">
    <property type="entry name" value="REC"/>
    <property type="match status" value="1"/>
</dbReference>
<keyword evidence="1 2" id="KW-0597">Phosphoprotein</keyword>
<dbReference type="InterPro" id="IPR050956">
    <property type="entry name" value="2C_system_His_kinase"/>
</dbReference>
<evidence type="ECO:0000256" key="3">
    <source>
        <dbReference type="SAM" id="MobiDB-lite"/>
    </source>
</evidence>
<dbReference type="EMBL" id="ML977139">
    <property type="protein sequence ID" value="KAF1991692.1"/>
    <property type="molecule type" value="Genomic_DNA"/>
</dbReference>
<dbReference type="InterPro" id="IPR011006">
    <property type="entry name" value="CheY-like_superfamily"/>
</dbReference>
<dbReference type="GO" id="GO:0000155">
    <property type="term" value="F:phosphorelay sensor kinase activity"/>
    <property type="evidence" value="ECO:0007669"/>
    <property type="project" value="InterPro"/>
</dbReference>
<evidence type="ECO:0000256" key="1">
    <source>
        <dbReference type="ARBA" id="ARBA00022553"/>
    </source>
</evidence>
<reference evidence="7" key="1">
    <citation type="journal article" date="2020" name="Stud. Mycol.">
        <title>101 Dothideomycetes genomes: a test case for predicting lifestyles and emergence of pathogens.</title>
        <authorList>
            <person name="Haridas S."/>
            <person name="Albert R."/>
            <person name="Binder M."/>
            <person name="Bloem J."/>
            <person name="Labutti K."/>
            <person name="Salamov A."/>
            <person name="Andreopoulos B."/>
            <person name="Baker S."/>
            <person name="Barry K."/>
            <person name="Bills G."/>
            <person name="Bluhm B."/>
            <person name="Cannon C."/>
            <person name="Castanera R."/>
            <person name="Culley D."/>
            <person name="Daum C."/>
            <person name="Ezra D."/>
            <person name="Gonzalez J."/>
            <person name="Henrissat B."/>
            <person name="Kuo A."/>
            <person name="Liang C."/>
            <person name="Lipzen A."/>
            <person name="Lutzoni F."/>
            <person name="Magnuson J."/>
            <person name="Mondo S."/>
            <person name="Nolan M."/>
            <person name="Ohm R."/>
            <person name="Pangilinan J."/>
            <person name="Park H.-J."/>
            <person name="Ramirez L."/>
            <person name="Alfaro M."/>
            <person name="Sun H."/>
            <person name="Tritt A."/>
            <person name="Yoshinaga Y."/>
            <person name="Zwiers L.-H."/>
            <person name="Turgeon B."/>
            <person name="Goodwin S."/>
            <person name="Spatafora J."/>
            <person name="Crous P."/>
            <person name="Grigoriev I."/>
        </authorList>
    </citation>
    <scope>NUCLEOTIDE SEQUENCE</scope>
    <source>
        <strain evidence="7">CBS 113979</strain>
    </source>
</reference>
<dbReference type="InterPro" id="IPR003661">
    <property type="entry name" value="HisK_dim/P_dom"/>
</dbReference>
<dbReference type="SUPFAM" id="SSF55874">
    <property type="entry name" value="ATPase domain of HSP90 chaperone/DNA topoisomerase II/histidine kinase"/>
    <property type="match status" value="1"/>
</dbReference>
<evidence type="ECO:0000259" key="6">
    <source>
        <dbReference type="PROSITE" id="PS50113"/>
    </source>
</evidence>
<feature type="modified residue" description="4-aspartylphosphate" evidence="2">
    <location>
        <position position="1123"/>
    </location>
</feature>
<feature type="domain" description="Response regulatory" evidence="5">
    <location>
        <begin position="1032"/>
        <end position="1194"/>
    </location>
</feature>
<evidence type="ECO:0000256" key="2">
    <source>
        <dbReference type="PROSITE-ProRule" id="PRU00169"/>
    </source>
</evidence>
<dbReference type="PROSITE" id="PS50113">
    <property type="entry name" value="PAC"/>
    <property type="match status" value="1"/>
</dbReference>
<dbReference type="InterPro" id="IPR058846">
    <property type="entry name" value="PAS-like"/>
</dbReference>
<evidence type="ECO:0000313" key="7">
    <source>
        <dbReference type="EMBL" id="KAF1991692.1"/>
    </source>
</evidence>
<dbReference type="SMART" id="SM00387">
    <property type="entry name" value="HATPase_c"/>
    <property type="match status" value="1"/>
</dbReference>
<feature type="domain" description="Histidine kinase" evidence="4">
    <location>
        <begin position="714"/>
        <end position="984"/>
    </location>
</feature>
<dbReference type="CDD" id="cd00130">
    <property type="entry name" value="PAS"/>
    <property type="match status" value="1"/>
</dbReference>
<accession>A0A6G1HF69</accession>
<protein>
    <submittedName>
        <fullName evidence="7">Uncharacterized protein</fullName>
    </submittedName>
</protein>
<dbReference type="OrthoDB" id="60033at2759"/>
<dbReference type="InterPro" id="IPR004358">
    <property type="entry name" value="Sig_transdc_His_kin-like_C"/>
</dbReference>
<dbReference type="Pfam" id="PF02518">
    <property type="entry name" value="HATPase_c"/>
    <property type="match status" value="1"/>
</dbReference>
<dbReference type="CDD" id="cd00082">
    <property type="entry name" value="HisKA"/>
    <property type="match status" value="1"/>
</dbReference>
<evidence type="ECO:0000259" key="5">
    <source>
        <dbReference type="PROSITE" id="PS50110"/>
    </source>
</evidence>
<dbReference type="InterPro" id="IPR036890">
    <property type="entry name" value="HATPase_C_sf"/>
</dbReference>
<dbReference type="InterPro" id="IPR005467">
    <property type="entry name" value="His_kinase_dom"/>
</dbReference>
<dbReference type="InterPro" id="IPR001789">
    <property type="entry name" value="Sig_transdc_resp-reg_receiver"/>
</dbReference>
<sequence>MGIPYTKLWPSRSEGFQGISAIDSFERESRPVFVVDLEKFDHQDSARVDPVYWNEEFGQLSVLDEISKTTPFSSYTEEEATSLHNFKSWLLEKHEKTSSIRYGEFTWTALVIRQRWKAVFGSAIPQPFNSSMGNPAVVSRRHSRESSVTDMTMRPETLFENSFDFTSSLPLPPGAPSHIEFARNVDWASTLLGPTPQWSTHLRHLSNLCISSQTHTVLFWGPKKIVFYSESYIPILGSLHPECMGKPIMEAFCDAALEATRPIMNEFVRGRIGRTFEDLQLFQDRGVCDNEETYFTYSYQPVVGDTNDGSACITAWWLVPTETTNGKLTERRLSTLASIGERTALAKNLKSFWTKVFHSLEANGYDVPFAAVYSVTNPTSTDPSSPGLCRKRFQLEGAIGVPADYSYFPNVVHQLTDSLEDFTGFFLQAAETRESLVVRTADGTLPTDFVEGLILRGFKETPQAAVVCAIRPTALMSEDPDTVMGFLIMGLNTRRPYDQNYSSWIQSVVRQINTSAASVVLFEQEIQRGASIAEQAAMDKGLFEAQLNAKVQEIEQSEQTLKRIFTSLPVGIFWIEFTPEYPLGESIFRNDEWFRLTGDERTNTSQAKTPLWPWIHPDDAPILSDTYQAVLVMKELRTIQYRIRPGGRGSEEDLSCYTTLLLSMFPLFDDAGKLKSMLGSATDISAQKKIERLQNEQIQDAITSKRNLENFIDVTSHEMRNPLGAIIISSDDLMETLHVLQTHESLTASELQSVRSCLEAAHTIRECARHQKQIADDILTISKLESGLFAITPGENRPVALIEDVLRMHHSEFESANIIDQIEILETVRQLGIDWVYLDPSRVKQVLINLLTNAIKFTKDSERRLVYVRLSAFLDPPLRSDDVEYLPKLKEREDTTNSPEWGDGQIVYLQFTVQDTGKGLSPDEKKILFVKFSQAPKTHVSFGGSGLGLWISRELTEMHGGYIGVGSDGAGLGSTFTFYIKTRRAKAPPEAVPLPITRRRPHLSSYDSSIDYLPIVDSEASDNGQSPEYQKHILLVEDNLVNQKVFSKQLRKHGYAVSIANHGQEALDYLATTDFWHPQRKKSPNLTNQPYKPTTPSTTPWSSASPPPEPPPRSNPLDLILLDLEMPVLDGTQTIKTIRQLEREGQIVRHVPVIAVTANARLEQKEQALEAGMDDVVCKPFRVVELVKVMEGVIGGEA</sequence>
<dbReference type="InterPro" id="IPR003594">
    <property type="entry name" value="HATPase_dom"/>
</dbReference>
<keyword evidence="8" id="KW-1185">Reference proteome</keyword>
<dbReference type="InterPro" id="IPR000700">
    <property type="entry name" value="PAS-assoc_C"/>
</dbReference>
<dbReference type="Pfam" id="PF00072">
    <property type="entry name" value="Response_reg"/>
    <property type="match status" value="1"/>
</dbReference>
<dbReference type="InterPro" id="IPR000014">
    <property type="entry name" value="PAS"/>
</dbReference>
<dbReference type="InterPro" id="IPR036097">
    <property type="entry name" value="HisK_dim/P_sf"/>
</dbReference>
<dbReference type="Gene3D" id="3.30.450.20">
    <property type="entry name" value="PAS domain"/>
    <property type="match status" value="1"/>
</dbReference>
<dbReference type="AlphaFoldDB" id="A0A6G1HF69"/>
<feature type="compositionally biased region" description="Pro residues" evidence="3">
    <location>
        <begin position="1105"/>
        <end position="1114"/>
    </location>
</feature>
<dbReference type="Gene3D" id="3.40.50.2300">
    <property type="match status" value="1"/>
</dbReference>
<dbReference type="PANTHER" id="PTHR43719">
    <property type="entry name" value="TWO-COMPONENT HISTIDINE KINASE"/>
    <property type="match status" value="1"/>
</dbReference>
<dbReference type="InterPro" id="IPR035965">
    <property type="entry name" value="PAS-like_dom_sf"/>
</dbReference>
<dbReference type="Pfam" id="PF26131">
    <property type="entry name" value="PAS-like"/>
    <property type="match status" value="1"/>
</dbReference>
<dbReference type="Pfam" id="PF00512">
    <property type="entry name" value="HisKA"/>
    <property type="match status" value="1"/>
</dbReference>
<dbReference type="PROSITE" id="PS50110">
    <property type="entry name" value="RESPONSE_REGULATORY"/>
    <property type="match status" value="1"/>
</dbReference>
<feature type="domain" description="PAC" evidence="6">
    <location>
        <begin position="637"/>
        <end position="696"/>
    </location>
</feature>
<dbReference type="CDD" id="cd17546">
    <property type="entry name" value="REC_hyHK_CKI1_RcsC-like"/>
    <property type="match status" value="1"/>
</dbReference>
<evidence type="ECO:0000259" key="4">
    <source>
        <dbReference type="PROSITE" id="PS50109"/>
    </source>
</evidence>
<dbReference type="SUPFAM" id="SSF47384">
    <property type="entry name" value="Homodimeric domain of signal transducing histidine kinase"/>
    <property type="match status" value="1"/>
</dbReference>
<dbReference type="SMART" id="SM00388">
    <property type="entry name" value="HisKA"/>
    <property type="match status" value="1"/>
</dbReference>
<feature type="region of interest" description="Disordered" evidence="3">
    <location>
        <begin position="1080"/>
        <end position="1116"/>
    </location>
</feature>
<evidence type="ECO:0000313" key="8">
    <source>
        <dbReference type="Proteomes" id="UP000800041"/>
    </source>
</evidence>
<dbReference type="SUPFAM" id="SSF55785">
    <property type="entry name" value="PYP-like sensor domain (PAS domain)"/>
    <property type="match status" value="1"/>
</dbReference>
<feature type="compositionally biased region" description="Low complexity" evidence="3">
    <location>
        <begin position="1090"/>
        <end position="1104"/>
    </location>
</feature>
<proteinExistence type="predicted"/>
<dbReference type="Gene3D" id="3.30.565.10">
    <property type="entry name" value="Histidine kinase-like ATPase, C-terminal domain"/>
    <property type="match status" value="1"/>
</dbReference>
<dbReference type="PANTHER" id="PTHR43719:SF60">
    <property type="entry name" value="HISTIDINE KINASE G2"/>
    <property type="match status" value="1"/>
</dbReference>
<gene>
    <name evidence="7" type="ORF">K402DRAFT_131530</name>
</gene>
<dbReference type="SUPFAM" id="SSF52172">
    <property type="entry name" value="CheY-like"/>
    <property type="match status" value="1"/>
</dbReference>
<organism evidence="7 8">
    <name type="scientific">Aulographum hederae CBS 113979</name>
    <dbReference type="NCBI Taxonomy" id="1176131"/>
    <lineage>
        <taxon>Eukaryota</taxon>
        <taxon>Fungi</taxon>
        <taxon>Dikarya</taxon>
        <taxon>Ascomycota</taxon>
        <taxon>Pezizomycotina</taxon>
        <taxon>Dothideomycetes</taxon>
        <taxon>Pleosporomycetidae</taxon>
        <taxon>Aulographales</taxon>
        <taxon>Aulographaceae</taxon>
    </lineage>
</organism>
<dbReference type="PRINTS" id="PR00344">
    <property type="entry name" value="BCTRLSENSOR"/>
</dbReference>
<dbReference type="Proteomes" id="UP000800041">
    <property type="component" value="Unassembled WGS sequence"/>
</dbReference>
<dbReference type="Gene3D" id="1.10.287.130">
    <property type="match status" value="1"/>
</dbReference>
<name>A0A6G1HF69_9PEZI</name>